<dbReference type="Proteomes" id="UP000799092">
    <property type="component" value="Unassembled WGS sequence"/>
</dbReference>
<dbReference type="PANTHER" id="PTHR43358:SF4">
    <property type="entry name" value="ALPHA_BETA HYDROLASE FOLD-1 DOMAIN-CONTAINING PROTEIN"/>
    <property type="match status" value="1"/>
</dbReference>
<dbReference type="InterPro" id="IPR052920">
    <property type="entry name" value="DNA-binding_regulatory"/>
</dbReference>
<gene>
    <name evidence="2" type="ORF">GH741_02115</name>
</gene>
<dbReference type="Gene3D" id="3.40.50.1820">
    <property type="entry name" value="alpha/beta hydrolase"/>
    <property type="match status" value="1"/>
</dbReference>
<evidence type="ECO:0000313" key="3">
    <source>
        <dbReference type="Proteomes" id="UP000799092"/>
    </source>
</evidence>
<dbReference type="InterPro" id="IPR029058">
    <property type="entry name" value="AB_hydrolase_fold"/>
</dbReference>
<reference evidence="2" key="1">
    <citation type="submission" date="2019-11" db="EMBL/GenBank/DDBJ databases">
        <authorList>
            <person name="Li J."/>
        </authorList>
    </citation>
    <scope>NUCLEOTIDE SEQUENCE</scope>
    <source>
        <strain evidence="2">B6B</strain>
    </source>
</reference>
<keyword evidence="2" id="KW-0378">Hydrolase</keyword>
<evidence type="ECO:0000259" key="1">
    <source>
        <dbReference type="Pfam" id="PF12146"/>
    </source>
</evidence>
<dbReference type="GO" id="GO:0016787">
    <property type="term" value="F:hydrolase activity"/>
    <property type="evidence" value="ECO:0007669"/>
    <property type="project" value="UniProtKB-KW"/>
</dbReference>
<proteinExistence type="predicted"/>
<dbReference type="InterPro" id="IPR022742">
    <property type="entry name" value="Hydrolase_4"/>
</dbReference>
<dbReference type="SUPFAM" id="SSF53474">
    <property type="entry name" value="alpha/beta-Hydrolases"/>
    <property type="match status" value="1"/>
</dbReference>
<dbReference type="Pfam" id="PF12146">
    <property type="entry name" value="Hydrolase_4"/>
    <property type="match status" value="1"/>
</dbReference>
<accession>A0A6A8DA97</accession>
<protein>
    <submittedName>
        <fullName evidence="2">Alpha/beta fold hydrolase</fullName>
    </submittedName>
</protein>
<dbReference type="PANTHER" id="PTHR43358">
    <property type="entry name" value="ALPHA/BETA-HYDROLASE"/>
    <property type="match status" value="1"/>
</dbReference>
<feature type="domain" description="Serine aminopeptidase S33" evidence="1">
    <location>
        <begin position="107"/>
        <end position="199"/>
    </location>
</feature>
<name>A0A6A8DA97_9BACI</name>
<evidence type="ECO:0000313" key="2">
    <source>
        <dbReference type="EMBL" id="MRH41466.1"/>
    </source>
</evidence>
<dbReference type="AlphaFoldDB" id="A0A6A8DA97"/>
<keyword evidence="3" id="KW-1185">Reference proteome</keyword>
<comment type="caution">
    <text evidence="2">The sequence shown here is derived from an EMBL/GenBank/DDBJ whole genome shotgun (WGS) entry which is preliminary data.</text>
</comment>
<dbReference type="EMBL" id="WJNG01000002">
    <property type="protein sequence ID" value="MRH41466.1"/>
    <property type="molecule type" value="Genomic_DNA"/>
</dbReference>
<organism evidence="2 3">
    <name type="scientific">Aquibacillus halophilus</name>
    <dbReference type="NCBI Taxonomy" id="930132"/>
    <lineage>
        <taxon>Bacteria</taxon>
        <taxon>Bacillati</taxon>
        <taxon>Bacillota</taxon>
        <taxon>Bacilli</taxon>
        <taxon>Bacillales</taxon>
        <taxon>Bacillaceae</taxon>
        <taxon>Aquibacillus</taxon>
    </lineage>
</organism>
<dbReference type="OrthoDB" id="9776685at2"/>
<sequence length="323" mass="36084">MKKKMMIILTIVIVVLVAGYGAVGNYFYNFALDANDEKEFLDDNPHLEESEAVMAMADVTEAAELADSEFKEKYPPSSLSVVSDDELQLKLHADVYEHHEDNPKWAVVAHGYTSNAAGMTRYVRNFHEQGYNVLAPDLRGHGKSEGDYIGMGWHDRMDMLLWIDEIVKMDPDAQIVLFGVSMGAATVMMTSGEELPSNVQVIVEDCGYSSVSDVFIYQLDDLFGLPEFPVLSAANTVTKMRAGYDLYEASAVDQLAKSETPMLFIHGKEDTFVQYEMLDVVFEAAPVEKNRIVIDGAGHGEAEKVNPELYWSTIWSFVGKYIE</sequence>